<keyword evidence="4" id="KW-1185">Reference proteome</keyword>
<dbReference type="STRING" id="742152.A0A2H3JFP3"/>
<keyword evidence="2" id="KW-0812">Transmembrane</keyword>
<keyword evidence="2" id="KW-1133">Transmembrane helix</keyword>
<feature type="compositionally biased region" description="Basic and acidic residues" evidence="1">
    <location>
        <begin position="160"/>
        <end position="178"/>
    </location>
</feature>
<dbReference type="Proteomes" id="UP000218811">
    <property type="component" value="Unassembled WGS sequence"/>
</dbReference>
<accession>A0A2H3JFP3</accession>
<evidence type="ECO:0000256" key="2">
    <source>
        <dbReference type="SAM" id="Phobius"/>
    </source>
</evidence>
<evidence type="ECO:0000313" key="4">
    <source>
        <dbReference type="Proteomes" id="UP000218811"/>
    </source>
</evidence>
<sequence>MSSRSLMPAENPSTAAVAPPAPVYSPSQRTTLSADERLEPLRRSVTNEPATPIATRIRSFRDRFKTHVGSLALDVGAETSDTVPSPRGLRQRLRTWIPHSPANDIEMAAMHDTQAANTADPASPLPAPLTPAEFEAKFASTNWAAMFMPSPSKEAPPPKNGERRGHAERSRARTETKRMPALSKQARLARAARALGGSPVTDLGDGWTKYINLDGQPYYHESFFDIITPDNVEDDEIRREVEAFADEQRTWIEDYGMIDYLPGEGQAFVENYATLEFGDDSVRDPDLEVLKWDHSTATYWLKMGNYPMHFSLSASAEAQFLTAMTFGANVAIYEKDLRFRYDGKQIAAVMSLYRKLKRCSNSINPPLNMLVSRTMFDLTNTPDRTRLPRWAWCERKHARDLVWTWQTEALDYMLMFILLGAHRMYFGRLRKVRDGRSIFLNDFRELMRKFVAEWTAEADRTRPTPTDSNLLATVFVGGNIAFLSVPNINNLQRTASLASTIFALLSVATGVRHVWHHRGKERVDNLEAIKYITYARTVADDIRLSDDPSLPQPDADLLLMATFLAVPFSALLWSILAFAAALAALALQGAAPRALPLLALVLAAFVVVGAATLLFFRGMWKGRRESPIAALLRGRCATWSASLRVCGAPWKGRFSWRARERSKKLTEERANSA</sequence>
<reference evidence="3 4" key="1">
    <citation type="journal article" date="2012" name="Science">
        <title>The Paleozoic origin of enzymatic lignin decomposition reconstructed from 31 fungal genomes.</title>
        <authorList>
            <person name="Floudas D."/>
            <person name="Binder M."/>
            <person name="Riley R."/>
            <person name="Barry K."/>
            <person name="Blanchette R.A."/>
            <person name="Henrissat B."/>
            <person name="Martinez A.T."/>
            <person name="Otillar R."/>
            <person name="Spatafora J.W."/>
            <person name="Yadav J.S."/>
            <person name="Aerts A."/>
            <person name="Benoit I."/>
            <person name="Boyd A."/>
            <person name="Carlson A."/>
            <person name="Copeland A."/>
            <person name="Coutinho P.M."/>
            <person name="de Vries R.P."/>
            <person name="Ferreira P."/>
            <person name="Findley K."/>
            <person name="Foster B."/>
            <person name="Gaskell J."/>
            <person name="Glotzer D."/>
            <person name="Gorecki P."/>
            <person name="Heitman J."/>
            <person name="Hesse C."/>
            <person name="Hori C."/>
            <person name="Igarashi K."/>
            <person name="Jurgens J.A."/>
            <person name="Kallen N."/>
            <person name="Kersten P."/>
            <person name="Kohler A."/>
            <person name="Kuees U."/>
            <person name="Kumar T.K.A."/>
            <person name="Kuo A."/>
            <person name="LaButti K."/>
            <person name="Larrondo L.F."/>
            <person name="Lindquist E."/>
            <person name="Ling A."/>
            <person name="Lombard V."/>
            <person name="Lucas S."/>
            <person name="Lundell T."/>
            <person name="Martin R."/>
            <person name="McLaughlin D.J."/>
            <person name="Morgenstern I."/>
            <person name="Morin E."/>
            <person name="Murat C."/>
            <person name="Nagy L.G."/>
            <person name="Nolan M."/>
            <person name="Ohm R.A."/>
            <person name="Patyshakuliyeva A."/>
            <person name="Rokas A."/>
            <person name="Ruiz-Duenas F.J."/>
            <person name="Sabat G."/>
            <person name="Salamov A."/>
            <person name="Samejima M."/>
            <person name="Schmutz J."/>
            <person name="Slot J.C."/>
            <person name="St John F."/>
            <person name="Stenlid J."/>
            <person name="Sun H."/>
            <person name="Sun S."/>
            <person name="Syed K."/>
            <person name="Tsang A."/>
            <person name="Wiebenga A."/>
            <person name="Young D."/>
            <person name="Pisabarro A."/>
            <person name="Eastwood D.C."/>
            <person name="Martin F."/>
            <person name="Cullen D."/>
            <person name="Grigoriev I.V."/>
            <person name="Hibbett D.S."/>
        </authorList>
    </citation>
    <scope>NUCLEOTIDE SEQUENCE [LARGE SCALE GENOMIC DNA]</scope>
    <source>
        <strain evidence="3 4">MD-104</strain>
    </source>
</reference>
<dbReference type="OMA" id="THIEEYP"/>
<feature type="transmembrane region" description="Helical" evidence="2">
    <location>
        <begin position="557"/>
        <end position="585"/>
    </location>
</feature>
<evidence type="ECO:0008006" key="5">
    <source>
        <dbReference type="Google" id="ProtNLM"/>
    </source>
</evidence>
<feature type="transmembrane region" description="Helical" evidence="2">
    <location>
        <begin position="597"/>
        <end position="616"/>
    </location>
</feature>
<feature type="region of interest" description="Disordered" evidence="1">
    <location>
        <begin position="147"/>
        <end position="183"/>
    </location>
</feature>
<dbReference type="EMBL" id="KB468113">
    <property type="protein sequence ID" value="PCH40721.1"/>
    <property type="molecule type" value="Genomic_DNA"/>
</dbReference>
<name>A0A2H3JFP3_WOLCO</name>
<gene>
    <name evidence="3" type="ORF">WOLCODRAFT_162483</name>
</gene>
<keyword evidence="2" id="KW-0472">Membrane</keyword>
<dbReference type="OrthoDB" id="3166422at2759"/>
<dbReference type="AlphaFoldDB" id="A0A2H3JFP3"/>
<evidence type="ECO:0000256" key="1">
    <source>
        <dbReference type="SAM" id="MobiDB-lite"/>
    </source>
</evidence>
<evidence type="ECO:0000313" key="3">
    <source>
        <dbReference type="EMBL" id="PCH40721.1"/>
    </source>
</evidence>
<protein>
    <recommendedName>
        <fullName evidence="5">WW domain-containing protein</fullName>
    </recommendedName>
</protein>
<feature type="region of interest" description="Disordered" evidence="1">
    <location>
        <begin position="1"/>
        <end position="50"/>
    </location>
</feature>
<proteinExistence type="predicted"/>
<organism evidence="3 4">
    <name type="scientific">Wolfiporia cocos (strain MD-104)</name>
    <name type="common">Brown rot fungus</name>
    <dbReference type="NCBI Taxonomy" id="742152"/>
    <lineage>
        <taxon>Eukaryota</taxon>
        <taxon>Fungi</taxon>
        <taxon>Dikarya</taxon>
        <taxon>Basidiomycota</taxon>
        <taxon>Agaricomycotina</taxon>
        <taxon>Agaricomycetes</taxon>
        <taxon>Polyporales</taxon>
        <taxon>Phaeolaceae</taxon>
        <taxon>Wolfiporia</taxon>
    </lineage>
</organism>